<feature type="signal peptide" evidence="2">
    <location>
        <begin position="1"/>
        <end position="21"/>
    </location>
</feature>
<keyword evidence="4" id="KW-1185">Reference proteome</keyword>
<keyword evidence="2" id="KW-0732">Signal</keyword>
<gene>
    <name evidence="3" type="ORF">H9Y04_16290</name>
</gene>
<proteinExistence type="predicted"/>
<name>A0ABR7SGL1_9ACTN</name>
<dbReference type="Proteomes" id="UP000642284">
    <property type="component" value="Unassembled WGS sequence"/>
</dbReference>
<organism evidence="3 4">
    <name type="scientific">Streptomyces polyasparticus</name>
    <dbReference type="NCBI Taxonomy" id="2767826"/>
    <lineage>
        <taxon>Bacteria</taxon>
        <taxon>Bacillati</taxon>
        <taxon>Actinomycetota</taxon>
        <taxon>Actinomycetes</taxon>
        <taxon>Kitasatosporales</taxon>
        <taxon>Streptomycetaceae</taxon>
        <taxon>Streptomyces</taxon>
    </lineage>
</organism>
<reference evidence="3 4" key="1">
    <citation type="submission" date="2020-08" db="EMBL/GenBank/DDBJ databases">
        <title>Genemic of Streptomyces polyaspartic.</title>
        <authorList>
            <person name="Liu W."/>
        </authorList>
    </citation>
    <scope>NUCLEOTIDE SEQUENCE [LARGE SCALE GENOMIC DNA]</scope>
    <source>
        <strain evidence="3 4">TRM66268-LWL</strain>
    </source>
</reference>
<feature type="region of interest" description="Disordered" evidence="1">
    <location>
        <begin position="187"/>
        <end position="220"/>
    </location>
</feature>
<evidence type="ECO:0000256" key="1">
    <source>
        <dbReference type="SAM" id="MobiDB-lite"/>
    </source>
</evidence>
<feature type="compositionally biased region" description="Low complexity" evidence="1">
    <location>
        <begin position="42"/>
        <end position="57"/>
    </location>
</feature>
<protein>
    <recommendedName>
        <fullName evidence="5">Serine/threonine protein kinase</fullName>
    </recommendedName>
</protein>
<feature type="region of interest" description="Disordered" evidence="1">
    <location>
        <begin position="38"/>
        <end position="81"/>
    </location>
</feature>
<evidence type="ECO:0000313" key="3">
    <source>
        <dbReference type="EMBL" id="MBC9714122.1"/>
    </source>
</evidence>
<comment type="caution">
    <text evidence="3">The sequence shown here is derived from an EMBL/GenBank/DDBJ whole genome shotgun (WGS) entry which is preliminary data.</text>
</comment>
<evidence type="ECO:0000256" key="2">
    <source>
        <dbReference type="SAM" id="SignalP"/>
    </source>
</evidence>
<feature type="chain" id="PRO_5045989831" description="Serine/threonine protein kinase" evidence="2">
    <location>
        <begin position="22"/>
        <end position="220"/>
    </location>
</feature>
<sequence length="220" mass="22118">MSALIAVVLLAVLLPLAGAVAGPVGPPDGPVRALEEDVRGKAPAPVAGRPEGAAAEGAEGGQGDTDGKSAEPVRTGQEWGSEQAEPGLLAGLGLTTAAQCGPELASPEGVEAQTCVLSQGQDTWARTYYRNATGEQLTSVLTLMGPDGRTVQMHCAVDEGDEPGACETPRERTAGEREAYSAVAEFAAPAADGEGTDGDQGEERPMLLRSGSNAAPAAAS</sequence>
<evidence type="ECO:0000313" key="4">
    <source>
        <dbReference type="Proteomes" id="UP000642284"/>
    </source>
</evidence>
<dbReference type="EMBL" id="JACTVJ010000007">
    <property type="protein sequence ID" value="MBC9714122.1"/>
    <property type="molecule type" value="Genomic_DNA"/>
</dbReference>
<accession>A0ABR7SGL1</accession>
<evidence type="ECO:0008006" key="5">
    <source>
        <dbReference type="Google" id="ProtNLM"/>
    </source>
</evidence>